<gene>
    <name evidence="2" type="primary">AVEN_141206_1</name>
    <name evidence="2" type="ORF">TNCT_103811</name>
</gene>
<name>A0A8X6FQB0_TRICU</name>
<proteinExistence type="predicted"/>
<dbReference type="OrthoDB" id="6435153at2759"/>
<dbReference type="EMBL" id="BMAO01012911">
    <property type="protein sequence ID" value="GFQ84854.1"/>
    <property type="molecule type" value="Genomic_DNA"/>
</dbReference>
<evidence type="ECO:0000256" key="1">
    <source>
        <dbReference type="SAM" id="Coils"/>
    </source>
</evidence>
<keyword evidence="1" id="KW-0175">Coiled coil</keyword>
<comment type="caution">
    <text evidence="2">The sequence shown here is derived from an EMBL/GenBank/DDBJ whole genome shotgun (WGS) entry which is preliminary data.</text>
</comment>
<dbReference type="AlphaFoldDB" id="A0A8X6FQB0"/>
<dbReference type="Pfam" id="PF05380">
    <property type="entry name" value="Peptidase_A17"/>
    <property type="match status" value="1"/>
</dbReference>
<keyword evidence="3" id="KW-1185">Reference proteome</keyword>
<accession>A0A8X6FQB0</accession>
<reference evidence="2" key="1">
    <citation type="submission" date="2020-07" db="EMBL/GenBank/DDBJ databases">
        <title>Multicomponent nature underlies the extraordinary mechanical properties of spider dragline silk.</title>
        <authorList>
            <person name="Kono N."/>
            <person name="Nakamura H."/>
            <person name="Mori M."/>
            <person name="Yoshida Y."/>
            <person name="Ohtoshi R."/>
            <person name="Malay A.D."/>
            <person name="Moran D.A.P."/>
            <person name="Tomita M."/>
            <person name="Numata K."/>
            <person name="Arakawa K."/>
        </authorList>
    </citation>
    <scope>NUCLEOTIDE SEQUENCE</scope>
</reference>
<dbReference type="InterPro" id="IPR008042">
    <property type="entry name" value="Retrotrans_Pao"/>
</dbReference>
<organism evidence="2 3">
    <name type="scientific">Trichonephila clavata</name>
    <name type="common">Joro spider</name>
    <name type="synonym">Nephila clavata</name>
    <dbReference type="NCBI Taxonomy" id="2740835"/>
    <lineage>
        <taxon>Eukaryota</taxon>
        <taxon>Metazoa</taxon>
        <taxon>Ecdysozoa</taxon>
        <taxon>Arthropoda</taxon>
        <taxon>Chelicerata</taxon>
        <taxon>Arachnida</taxon>
        <taxon>Araneae</taxon>
        <taxon>Araneomorphae</taxon>
        <taxon>Entelegynae</taxon>
        <taxon>Araneoidea</taxon>
        <taxon>Nephilidae</taxon>
        <taxon>Trichonephila</taxon>
    </lineage>
</organism>
<feature type="coiled-coil region" evidence="1">
    <location>
        <begin position="9"/>
        <end position="50"/>
    </location>
</feature>
<evidence type="ECO:0000313" key="3">
    <source>
        <dbReference type="Proteomes" id="UP000887116"/>
    </source>
</evidence>
<evidence type="ECO:0000313" key="2">
    <source>
        <dbReference type="EMBL" id="GFQ84854.1"/>
    </source>
</evidence>
<protein>
    <submittedName>
        <fullName evidence="2">Uncharacterized protein</fullName>
    </submittedName>
</protein>
<dbReference type="PANTHER" id="PTHR47331">
    <property type="entry name" value="PHD-TYPE DOMAIN-CONTAINING PROTEIN"/>
    <property type="match status" value="1"/>
</dbReference>
<dbReference type="PANTHER" id="PTHR47331:SF5">
    <property type="entry name" value="RIBONUCLEASE H"/>
    <property type="match status" value="1"/>
</dbReference>
<sequence>MNKKIDESKDQYYENKDIIDAELAEIEADLQEMEDRLEDLEVRIRNTLNSLIAKPSVSSVHSCENKISHAISKQKLEIELPTVVNCQDSYTKRDVLSIIARLFDRLGFIGPILTKAKPLLQKLWVLKLEWDEPLKNPIAKEWNDFVSTLPVIQNIHISRLVLKNGRIILHGFSDSSTAAYGAVLYVQSISEVDVSSRLLCSKSHVAPVKLITIPRLKLWACVLLAQLLEKVLHSLTLPMQQTMLWAGSNIVLAWIQRSPEQLKTFIGNRIKIIQRLTKNCQWNRVSSNDNPADLISRGLNASDISSK</sequence>
<dbReference type="Proteomes" id="UP000887116">
    <property type="component" value="Unassembled WGS sequence"/>
</dbReference>